<accession>A0A0H5QAS5</accession>
<protein>
    <submittedName>
        <fullName evidence="2">Uncharacterized protein</fullName>
    </submittedName>
</protein>
<dbReference type="Proteomes" id="UP000182715">
    <property type="component" value="Unassembled WGS sequence"/>
</dbReference>
<dbReference type="EMBL" id="CVTF01000046">
    <property type="protein sequence ID" value="CRY99094.1"/>
    <property type="molecule type" value="Genomic_DNA"/>
</dbReference>
<name>A0A0H5QAS5_NEIMI</name>
<organism evidence="2 3">
    <name type="scientific">Neisseria meningitidis serogroup B</name>
    <dbReference type="NCBI Taxonomy" id="491"/>
    <lineage>
        <taxon>Bacteria</taxon>
        <taxon>Pseudomonadati</taxon>
        <taxon>Pseudomonadota</taxon>
        <taxon>Betaproteobacteria</taxon>
        <taxon>Neisseriales</taxon>
        <taxon>Neisseriaceae</taxon>
        <taxon>Neisseria</taxon>
    </lineage>
</organism>
<keyword evidence="1" id="KW-1133">Transmembrane helix</keyword>
<keyword evidence="1" id="KW-0472">Membrane</keyword>
<dbReference type="AlphaFoldDB" id="A0A0H5QAS5"/>
<reference evidence="2 3" key="1">
    <citation type="submission" date="2014-11" db="EMBL/GenBank/DDBJ databases">
        <authorList>
            <person name="Diene M.Seydina."/>
        </authorList>
    </citation>
    <scope>NUCLEOTIDE SEQUENCE [LARGE SCALE GENOMIC DNA]</scope>
    <source>
        <strain evidence="2 3">Neisseria meningitidis CHUV</strain>
    </source>
</reference>
<keyword evidence="1" id="KW-0812">Transmembrane</keyword>
<evidence type="ECO:0000313" key="2">
    <source>
        <dbReference type="EMBL" id="CRY99094.1"/>
    </source>
</evidence>
<evidence type="ECO:0000313" key="3">
    <source>
        <dbReference type="Proteomes" id="UP000182715"/>
    </source>
</evidence>
<feature type="transmembrane region" description="Helical" evidence="1">
    <location>
        <begin position="69"/>
        <end position="88"/>
    </location>
</feature>
<evidence type="ECO:0000256" key="1">
    <source>
        <dbReference type="SAM" id="Phobius"/>
    </source>
</evidence>
<sequence>MGYRVGINCFDTRLQADDYLLSSLPPTVTQDGKIIRPERVGDKWILNGKPVTLSYPECSNFEQIKQGSYVGSTVLILFVVIYGFRLLINFLKDIGKVGTD</sequence>
<proteinExistence type="predicted"/>